<reference evidence="4" key="1">
    <citation type="submission" date="2018-04" db="EMBL/GenBank/DDBJ databases">
        <title>WGS assembly of Panicum hallii.</title>
        <authorList>
            <person name="Lovell J."/>
            <person name="Jenkins J."/>
            <person name="Lowry D."/>
            <person name="Mamidi S."/>
            <person name="Sreedasyam A."/>
            <person name="Weng X."/>
            <person name="Barry K."/>
            <person name="Bonette J."/>
            <person name="Campitelli B."/>
            <person name="Daum C."/>
            <person name="Gordon S."/>
            <person name="Gould B."/>
            <person name="Lipzen A."/>
            <person name="Macqueen A."/>
            <person name="Palacio-Mejia J."/>
            <person name="Plott C."/>
            <person name="Shakirov E."/>
            <person name="Shu S."/>
            <person name="Yoshinaga Y."/>
            <person name="Zane M."/>
            <person name="Rokhsar D."/>
            <person name="Grimwood J."/>
            <person name="Schmutz J."/>
            <person name="Juenger T."/>
        </authorList>
    </citation>
    <scope>NUCLEOTIDE SEQUENCE [LARGE SCALE GENOMIC DNA]</scope>
    <source>
        <strain evidence="4">FIL2</strain>
    </source>
</reference>
<proteinExistence type="predicted"/>
<sequence>MVSGGGGDNSWPMALRSAAHPQHDLAYQLLRGNRCDLCGGTIAAEFRYRCDTCDFDAHGGCLRPDPRTQARTTLPVLPTANAPHHPPPPLPPVVQPARPMPSSSSYAAPAPPPQYHQCGHASALPAPAPPQAAGQCVPVRPLELAPAPPPARRADLGCQSCAHAPSLSSGAAQPWLRERSRSLCAGELQPSSSATIPGHQQPWRLHG</sequence>
<evidence type="ECO:0000256" key="2">
    <source>
        <dbReference type="SAM" id="MobiDB-lite"/>
    </source>
</evidence>
<feature type="region of interest" description="Disordered" evidence="2">
    <location>
        <begin position="77"/>
        <end position="134"/>
    </location>
</feature>
<evidence type="ECO:0000256" key="1">
    <source>
        <dbReference type="ARBA" id="ARBA00022737"/>
    </source>
</evidence>
<keyword evidence="1" id="KW-0677">Repeat</keyword>
<dbReference type="InterPro" id="IPR046349">
    <property type="entry name" value="C1-like_sf"/>
</dbReference>
<feature type="compositionally biased region" description="Pro residues" evidence="2">
    <location>
        <begin position="84"/>
        <end position="94"/>
    </location>
</feature>
<feature type="compositionally biased region" description="Low complexity" evidence="2">
    <location>
        <begin position="95"/>
        <end position="108"/>
    </location>
</feature>
<accession>A0A2T8KL18</accession>
<protein>
    <recommendedName>
        <fullName evidence="3">DC1 domain-containing protein</fullName>
    </recommendedName>
</protein>
<feature type="region of interest" description="Disordered" evidence="2">
    <location>
        <begin position="186"/>
        <end position="207"/>
    </location>
</feature>
<dbReference type="Gramene" id="PVH62878">
    <property type="protein sequence ID" value="PVH62878"/>
    <property type="gene ID" value="PAHAL_3G420900"/>
</dbReference>
<dbReference type="InterPro" id="IPR004146">
    <property type="entry name" value="DC1"/>
</dbReference>
<feature type="domain" description="DC1" evidence="3">
    <location>
        <begin position="20"/>
        <end position="61"/>
    </location>
</feature>
<dbReference type="SUPFAM" id="SSF57889">
    <property type="entry name" value="Cysteine-rich domain"/>
    <property type="match status" value="1"/>
</dbReference>
<gene>
    <name evidence="4" type="ORF">PAHAL_3G420900</name>
</gene>
<feature type="compositionally biased region" description="Low complexity" evidence="2">
    <location>
        <begin position="121"/>
        <end position="134"/>
    </location>
</feature>
<organism evidence="4">
    <name type="scientific">Panicum hallii</name>
    <dbReference type="NCBI Taxonomy" id="206008"/>
    <lineage>
        <taxon>Eukaryota</taxon>
        <taxon>Viridiplantae</taxon>
        <taxon>Streptophyta</taxon>
        <taxon>Embryophyta</taxon>
        <taxon>Tracheophyta</taxon>
        <taxon>Spermatophyta</taxon>
        <taxon>Magnoliopsida</taxon>
        <taxon>Liliopsida</taxon>
        <taxon>Poales</taxon>
        <taxon>Poaceae</taxon>
        <taxon>PACMAD clade</taxon>
        <taxon>Panicoideae</taxon>
        <taxon>Panicodae</taxon>
        <taxon>Paniceae</taxon>
        <taxon>Panicinae</taxon>
        <taxon>Panicum</taxon>
        <taxon>Panicum sect. Panicum</taxon>
    </lineage>
</organism>
<evidence type="ECO:0000259" key="3">
    <source>
        <dbReference type="Pfam" id="PF03107"/>
    </source>
</evidence>
<evidence type="ECO:0000313" key="4">
    <source>
        <dbReference type="EMBL" id="PVH62878.1"/>
    </source>
</evidence>
<dbReference type="Proteomes" id="UP000243499">
    <property type="component" value="Chromosome 3"/>
</dbReference>
<dbReference type="EMBL" id="CM008048">
    <property type="protein sequence ID" value="PVH62878.1"/>
    <property type="molecule type" value="Genomic_DNA"/>
</dbReference>
<dbReference type="Pfam" id="PF03107">
    <property type="entry name" value="C1_2"/>
    <property type="match status" value="1"/>
</dbReference>
<name>A0A2T8KL18_9POAL</name>
<dbReference type="AlphaFoldDB" id="A0A2T8KL18"/>